<keyword evidence="1" id="KW-1185">Reference proteome</keyword>
<accession>A0A8B8F3H2</accession>
<dbReference type="GeneID" id="112679577"/>
<dbReference type="RefSeq" id="XP_025405233.1">
    <property type="nucleotide sequence ID" value="XM_025549448.1"/>
</dbReference>
<evidence type="ECO:0000313" key="2">
    <source>
        <dbReference type="RefSeq" id="XP_025405233.1"/>
    </source>
</evidence>
<dbReference type="Proteomes" id="UP000694846">
    <property type="component" value="Unplaced"/>
</dbReference>
<dbReference type="AlphaFoldDB" id="A0A8B8F3H2"/>
<organism evidence="1 2">
    <name type="scientific">Sipha flava</name>
    <name type="common">yellow sugarcane aphid</name>
    <dbReference type="NCBI Taxonomy" id="143950"/>
    <lineage>
        <taxon>Eukaryota</taxon>
        <taxon>Metazoa</taxon>
        <taxon>Ecdysozoa</taxon>
        <taxon>Arthropoda</taxon>
        <taxon>Hexapoda</taxon>
        <taxon>Insecta</taxon>
        <taxon>Pterygota</taxon>
        <taxon>Neoptera</taxon>
        <taxon>Paraneoptera</taxon>
        <taxon>Hemiptera</taxon>
        <taxon>Sternorrhyncha</taxon>
        <taxon>Aphidomorpha</taxon>
        <taxon>Aphidoidea</taxon>
        <taxon>Aphididae</taxon>
        <taxon>Sipha</taxon>
    </lineage>
</organism>
<sequence>MTVRPTHSGWDVNYIWHKEEAKGKQLAKYLLCSKILSNTSKSRLLIHRNTCNTSKLFKIVTTGIKKSTHSTATKIIRNEEPPVLKIMGRASSPILPVASSSTSETQTQGKRKHINIFESDSEPDDPFNNANSSTTMPNLSLNTSTVCLSIPLEADNDVQLASSSREKQLKMSNSNDTMILTPESFTSKNSDTFVTLKNKNKQQDTIQRYHDKITNAEIDLVNFKLGKLFFGCNIPFSVVESVHFKDFCQSLRLAYNPPSRTTLSTRV</sequence>
<proteinExistence type="predicted"/>
<reference evidence="2" key="1">
    <citation type="submission" date="2025-08" db="UniProtKB">
        <authorList>
            <consortium name="RefSeq"/>
        </authorList>
    </citation>
    <scope>IDENTIFICATION</scope>
    <source>
        <tissue evidence="2">Whole body</tissue>
    </source>
</reference>
<name>A0A8B8F3H2_9HEMI</name>
<evidence type="ECO:0000313" key="1">
    <source>
        <dbReference type="Proteomes" id="UP000694846"/>
    </source>
</evidence>
<dbReference type="OrthoDB" id="6630707at2759"/>
<protein>
    <submittedName>
        <fullName evidence="2">Uncharacterized protein LOC112679577 isoform X1</fullName>
    </submittedName>
</protein>
<gene>
    <name evidence="2" type="primary">LOC112679577</name>
</gene>